<reference evidence="3 4" key="1">
    <citation type="submission" date="2017-09" db="EMBL/GenBank/DDBJ databases">
        <title>Complete genome sequence of Verrucomicrobial strain HZ-65, isolated from freshwater.</title>
        <authorList>
            <person name="Choi A."/>
        </authorList>
    </citation>
    <scope>NUCLEOTIDE SEQUENCE [LARGE SCALE GENOMIC DNA]</scope>
    <source>
        <strain evidence="3 4">HZ-65</strain>
    </source>
</reference>
<dbReference type="EMBL" id="CP023344">
    <property type="protein sequence ID" value="ATC65333.1"/>
    <property type="molecule type" value="Genomic_DNA"/>
</dbReference>
<dbReference type="RefSeq" id="WP_096056964.1">
    <property type="nucleotide sequence ID" value="NZ_CP023344.1"/>
</dbReference>
<dbReference type="InterPro" id="IPR036111">
    <property type="entry name" value="Mal/L-sulfo/L-lacto_DH-like_sf"/>
</dbReference>
<keyword evidence="2" id="KW-0560">Oxidoreductase</keyword>
<dbReference type="Pfam" id="PF02615">
    <property type="entry name" value="Ldh_2"/>
    <property type="match status" value="1"/>
</dbReference>
<accession>A0A290QA86</accession>
<evidence type="ECO:0000256" key="2">
    <source>
        <dbReference type="ARBA" id="ARBA00023002"/>
    </source>
</evidence>
<dbReference type="InterPro" id="IPR003767">
    <property type="entry name" value="Malate/L-lactate_DH-like"/>
</dbReference>
<gene>
    <name evidence="3" type="ORF">CMV30_16030</name>
</gene>
<dbReference type="Gene3D" id="3.30.1370.60">
    <property type="entry name" value="Hypothetical oxidoreductase yiak, domain 2"/>
    <property type="match status" value="1"/>
</dbReference>
<proteinExistence type="inferred from homology"/>
<keyword evidence="4" id="KW-1185">Reference proteome</keyword>
<evidence type="ECO:0000313" key="3">
    <source>
        <dbReference type="EMBL" id="ATC65333.1"/>
    </source>
</evidence>
<evidence type="ECO:0000313" key="4">
    <source>
        <dbReference type="Proteomes" id="UP000217265"/>
    </source>
</evidence>
<dbReference type="GO" id="GO:0016491">
    <property type="term" value="F:oxidoreductase activity"/>
    <property type="evidence" value="ECO:0007669"/>
    <property type="project" value="UniProtKB-KW"/>
</dbReference>
<dbReference type="KEGG" id="vbh:CMV30_16030"/>
<sequence>MPETYYVVPEQQHNALVQAAYQHRGFLADESAEGARFCAEASRHGIRTHNGIKALHLDHLFGSGSKGCVPGAQIDVKPSKFEAAKIWNANKKLGQSTAYRAMDEAIRLADKYGVGTVSVDNAFHYLWGGGYVMDAARKGYIAYTNCTAALAEVVPFGGKFPTLGTNPHSWGFPTTDAVGYPIVIDWATSVVAMGRVQQLKREGKNLPPDAAVDENGVVTTDPNKAKFLMPFGAHKGYGLSLINEIVGGFIGGSLPTIRNRWENVPTGDKGTCVFFFQVIHPDAISSGAFAKGRNQAQNVKAVIDDVLGHGNEKCMLPGQLEAAFAKHTAAAGGLLFTKAEVEAFNEIATESKQPLWKLESFKTHTV</sequence>
<organism evidence="3 4">
    <name type="scientific">Nibricoccus aquaticus</name>
    <dbReference type="NCBI Taxonomy" id="2576891"/>
    <lineage>
        <taxon>Bacteria</taxon>
        <taxon>Pseudomonadati</taxon>
        <taxon>Verrucomicrobiota</taxon>
        <taxon>Opitutia</taxon>
        <taxon>Opitutales</taxon>
        <taxon>Opitutaceae</taxon>
        <taxon>Nibricoccus</taxon>
    </lineage>
</organism>
<name>A0A290QA86_9BACT</name>
<comment type="similarity">
    <text evidence="1">Belongs to the LDH2/MDH2 oxidoreductase family.</text>
</comment>
<dbReference type="AlphaFoldDB" id="A0A290QA86"/>
<dbReference type="SUPFAM" id="SSF89733">
    <property type="entry name" value="L-sulfolactate dehydrogenase-like"/>
    <property type="match status" value="1"/>
</dbReference>
<dbReference type="InterPro" id="IPR043143">
    <property type="entry name" value="Mal/L-sulf/L-lact_DH-like_NADP"/>
</dbReference>
<dbReference type="InterPro" id="IPR043144">
    <property type="entry name" value="Mal/L-sulf/L-lact_DH-like_ah"/>
</dbReference>
<evidence type="ECO:0000256" key="1">
    <source>
        <dbReference type="ARBA" id="ARBA00006056"/>
    </source>
</evidence>
<dbReference type="OrthoDB" id="9769447at2"/>
<dbReference type="PANTHER" id="PTHR11091">
    <property type="entry name" value="OXIDOREDUCTASE-RELATED"/>
    <property type="match status" value="1"/>
</dbReference>
<dbReference type="Gene3D" id="1.10.1530.10">
    <property type="match status" value="1"/>
</dbReference>
<dbReference type="Proteomes" id="UP000217265">
    <property type="component" value="Chromosome"/>
</dbReference>
<dbReference type="PANTHER" id="PTHR11091:SF0">
    <property type="entry name" value="MALATE DEHYDROGENASE"/>
    <property type="match status" value="1"/>
</dbReference>
<protein>
    <submittedName>
        <fullName evidence="3">Lactate dehydrogenase</fullName>
    </submittedName>
</protein>